<keyword evidence="11" id="KW-1185">Reference proteome</keyword>
<evidence type="ECO:0000313" key="10">
    <source>
        <dbReference type="EMBL" id="THU02578.1"/>
    </source>
</evidence>
<name>A0A4S8F575_9BURK</name>
<organism evidence="10 11">
    <name type="scientific">Lampropedia puyangensis</name>
    <dbReference type="NCBI Taxonomy" id="1330072"/>
    <lineage>
        <taxon>Bacteria</taxon>
        <taxon>Pseudomonadati</taxon>
        <taxon>Pseudomonadota</taxon>
        <taxon>Betaproteobacteria</taxon>
        <taxon>Burkholderiales</taxon>
        <taxon>Comamonadaceae</taxon>
        <taxon>Lampropedia</taxon>
    </lineage>
</organism>
<evidence type="ECO:0000313" key="11">
    <source>
        <dbReference type="Proteomes" id="UP000308917"/>
    </source>
</evidence>
<dbReference type="EMBL" id="STFG01000006">
    <property type="protein sequence ID" value="THU02578.1"/>
    <property type="molecule type" value="Genomic_DNA"/>
</dbReference>
<proteinExistence type="predicted"/>
<dbReference type="EC" id="6.2.1.3" evidence="4"/>
<protein>
    <recommendedName>
        <fullName evidence="5">Long-chain-fatty-acid--CoA ligase</fullName>
        <ecNumber evidence="4">6.2.1.3</ecNumber>
    </recommendedName>
    <alternativeName>
        <fullName evidence="6">Long-chain acyl-CoA synthetase</fullName>
    </alternativeName>
</protein>
<comment type="pathway">
    <text evidence="2">Lipid metabolism; fatty acid beta-oxidation.</text>
</comment>
<dbReference type="OrthoDB" id="9787658at2"/>
<sequence>MPFLPLDIPHALRHCEWDLASFACSPADARRPIVTEDHGEASFTHADFVAHVKAWQPQLQSISQPNVALFEPHPGYFAASLWAIWHAGKMAILPGDTNQATRDALKALDCAHMGVHTHALRSLPNISEKINSEPDSIALEPLDLSRTKIGLFTSGSQGQPQLITKALRQLDAEVQTLESTFGPLLAVSPKEAKVQVWATVSHQHIYGLLFLVLWSLASGRTMGARRLLYPEDLVKQLNAPSILITTPAHLKRLDNDLCWSTVQNHLKAVFSSGGPLPFTAAQNTQRLLHQLPLEIFGSSETGGIAWRQSEQENAIWRTFDRVQWREHQGLLQLRSPNLVNDEWFETADRIRVVNQEYFELLGRADRIAKIEEKRVSLTAIEEQLLEHPMVQEAKVLVYPTAIGDRTAAVLVLKPSVSNDMPVTPPRTAQLFRKWLRNRIEPVAIPRLWRFVSAMPCNEQGKTTQHLLTQLFARSASQDANTRASSHETADSDLPHRPPP</sequence>
<dbReference type="InterPro" id="IPR050237">
    <property type="entry name" value="ATP-dep_AMP-bd_enzyme"/>
</dbReference>
<dbReference type="GO" id="GO:0016020">
    <property type="term" value="C:membrane"/>
    <property type="evidence" value="ECO:0007669"/>
    <property type="project" value="UniProtKB-SubCell"/>
</dbReference>
<evidence type="ECO:0000259" key="9">
    <source>
        <dbReference type="Pfam" id="PF13193"/>
    </source>
</evidence>
<gene>
    <name evidence="10" type="ORF">E9531_07855</name>
</gene>
<dbReference type="InterPro" id="IPR000873">
    <property type="entry name" value="AMP-dep_synth/lig_dom"/>
</dbReference>
<accession>A0A4S8F575</accession>
<comment type="subcellular location">
    <subcellularLocation>
        <location evidence="1">Membrane</location>
        <topology evidence="1">Peripheral membrane protein</topology>
    </subcellularLocation>
</comment>
<evidence type="ECO:0000256" key="5">
    <source>
        <dbReference type="ARBA" id="ARBA00039545"/>
    </source>
</evidence>
<feature type="region of interest" description="Disordered" evidence="7">
    <location>
        <begin position="477"/>
        <end position="499"/>
    </location>
</feature>
<feature type="compositionally biased region" description="Basic and acidic residues" evidence="7">
    <location>
        <begin position="484"/>
        <end position="499"/>
    </location>
</feature>
<dbReference type="Proteomes" id="UP000308917">
    <property type="component" value="Unassembled WGS sequence"/>
</dbReference>
<keyword evidence="3" id="KW-0436">Ligase</keyword>
<dbReference type="AlphaFoldDB" id="A0A4S8F575"/>
<evidence type="ECO:0000259" key="8">
    <source>
        <dbReference type="Pfam" id="PF00501"/>
    </source>
</evidence>
<feature type="domain" description="AMP-binding enzyme C-terminal" evidence="9">
    <location>
        <begin position="380"/>
        <end position="461"/>
    </location>
</feature>
<feature type="domain" description="AMP-dependent synthetase/ligase" evidence="8">
    <location>
        <begin position="138"/>
        <end position="308"/>
    </location>
</feature>
<reference evidence="10 11" key="1">
    <citation type="journal article" date="2015" name="Antonie Van Leeuwenhoek">
        <title>Lampropedia puyangensis sp. nov., isolated from symptomatic bark of Populus ? euramericana canker and emended description of Lampropedia hyalina (Ehrenberg 1832) Lee et al. 2004.</title>
        <authorList>
            <person name="Li Y."/>
            <person name="Wang T."/>
            <person name="Piao C.G."/>
            <person name="Wang L.F."/>
            <person name="Tian G.Z."/>
            <person name="Zhu T.H."/>
            <person name="Guo M.W."/>
        </authorList>
    </citation>
    <scope>NUCLEOTIDE SEQUENCE [LARGE SCALE GENOMIC DNA]</scope>
    <source>
        <strain evidence="10 11">2-bin</strain>
    </source>
</reference>
<dbReference type="Pfam" id="PF13193">
    <property type="entry name" value="AMP-binding_C"/>
    <property type="match status" value="1"/>
</dbReference>
<dbReference type="RefSeq" id="WP_136573198.1">
    <property type="nucleotide sequence ID" value="NZ_STFG01000006.1"/>
</dbReference>
<dbReference type="GO" id="GO:0004467">
    <property type="term" value="F:long-chain fatty acid-CoA ligase activity"/>
    <property type="evidence" value="ECO:0007669"/>
    <property type="project" value="UniProtKB-EC"/>
</dbReference>
<dbReference type="SUPFAM" id="SSF56801">
    <property type="entry name" value="Acetyl-CoA synthetase-like"/>
    <property type="match status" value="1"/>
</dbReference>
<evidence type="ECO:0000256" key="7">
    <source>
        <dbReference type="SAM" id="MobiDB-lite"/>
    </source>
</evidence>
<evidence type="ECO:0000256" key="3">
    <source>
        <dbReference type="ARBA" id="ARBA00022598"/>
    </source>
</evidence>
<dbReference type="PANTHER" id="PTHR43767:SF8">
    <property type="entry name" value="LONG-CHAIN-FATTY-ACID--COA LIGASE"/>
    <property type="match status" value="1"/>
</dbReference>
<dbReference type="Gene3D" id="3.30.300.30">
    <property type="match status" value="1"/>
</dbReference>
<evidence type="ECO:0000256" key="1">
    <source>
        <dbReference type="ARBA" id="ARBA00004170"/>
    </source>
</evidence>
<dbReference type="PANTHER" id="PTHR43767">
    <property type="entry name" value="LONG-CHAIN-FATTY-ACID--COA LIGASE"/>
    <property type="match status" value="1"/>
</dbReference>
<dbReference type="Gene3D" id="3.40.50.12780">
    <property type="entry name" value="N-terminal domain of ligase-like"/>
    <property type="match status" value="1"/>
</dbReference>
<dbReference type="InterPro" id="IPR045851">
    <property type="entry name" value="AMP-bd_C_sf"/>
</dbReference>
<comment type="caution">
    <text evidence="10">The sequence shown here is derived from an EMBL/GenBank/DDBJ whole genome shotgun (WGS) entry which is preliminary data.</text>
</comment>
<dbReference type="InterPro" id="IPR042099">
    <property type="entry name" value="ANL_N_sf"/>
</dbReference>
<evidence type="ECO:0000256" key="2">
    <source>
        <dbReference type="ARBA" id="ARBA00005005"/>
    </source>
</evidence>
<dbReference type="Pfam" id="PF00501">
    <property type="entry name" value="AMP-binding"/>
    <property type="match status" value="1"/>
</dbReference>
<evidence type="ECO:0000256" key="4">
    <source>
        <dbReference type="ARBA" id="ARBA00026121"/>
    </source>
</evidence>
<evidence type="ECO:0000256" key="6">
    <source>
        <dbReference type="ARBA" id="ARBA00042773"/>
    </source>
</evidence>
<dbReference type="InterPro" id="IPR025110">
    <property type="entry name" value="AMP-bd_C"/>
</dbReference>